<dbReference type="EMBL" id="CP031376">
    <property type="protein sequence ID" value="AXK51556.1"/>
    <property type="molecule type" value="Genomic_DNA"/>
</dbReference>
<feature type="transmembrane region" description="Helical" evidence="1">
    <location>
        <begin position="255"/>
        <end position="275"/>
    </location>
</feature>
<sequence length="292" mass="35348">MKSFIKKYWYAIIPFINFLFILIFFIFFLFFASNGINHAKNQMQLINLNNLKNLLEEDEYYLIINENNKSRVDGILDGVFQDAFSCLEEGIPIEKDENWTFFIEEFTSYQKYESNLNYFDFALEIINLPITFLSYQCHSFQTNDYKAVFHPKAISSLNQQYYESDIINSRFWVNFQTDNNYFIYQKTFTEQMVKTLMAIINQDLENPEKKILSKNYSQSKNYYLNKRLENFEIFLKSYEIKNYLKNLLNSCYMTVIWMPLLVTEIIYGLSLLIFLRFSENYYFHKYIQVIDR</sequence>
<feature type="transmembrane region" description="Helical" evidence="1">
    <location>
        <begin position="12"/>
        <end position="32"/>
    </location>
</feature>
<keyword evidence="1" id="KW-0472">Membrane</keyword>
<evidence type="ECO:0000313" key="2">
    <source>
        <dbReference type="EMBL" id="AXK51556.1"/>
    </source>
</evidence>
<evidence type="ECO:0000256" key="1">
    <source>
        <dbReference type="SAM" id="Phobius"/>
    </source>
</evidence>
<reference evidence="2 3" key="1">
    <citation type="submission" date="2018-07" db="EMBL/GenBank/DDBJ databases">
        <title>Complete genome sequence of Spiroplasma alleghenense PLHS-1 (ATCC 51752).</title>
        <authorList>
            <person name="Chou L."/>
            <person name="Lee T.-Y."/>
            <person name="Tsai Y.-M."/>
            <person name="Kuo C.-H."/>
        </authorList>
    </citation>
    <scope>NUCLEOTIDE SEQUENCE [LARGE SCALE GENOMIC DNA]</scope>
    <source>
        <strain evidence="2 3">PLHS-1</strain>
    </source>
</reference>
<evidence type="ECO:0000313" key="3">
    <source>
        <dbReference type="Proteomes" id="UP000254792"/>
    </source>
</evidence>
<accession>A0A345Z4M7</accession>
<dbReference type="RefSeq" id="WP_115558451.1">
    <property type="nucleotide sequence ID" value="NZ_CP031376.1"/>
</dbReference>
<protein>
    <recommendedName>
        <fullName evidence="4">Transmembrane protein</fullName>
    </recommendedName>
</protein>
<gene>
    <name evidence="2" type="ORF">SALLE_v1c08860</name>
</gene>
<evidence type="ECO:0008006" key="4">
    <source>
        <dbReference type="Google" id="ProtNLM"/>
    </source>
</evidence>
<name>A0A345Z4M7_9MOLU</name>
<dbReference type="AlphaFoldDB" id="A0A345Z4M7"/>
<dbReference type="KEGG" id="salx:SALLE_v1c08860"/>
<keyword evidence="3" id="KW-1185">Reference proteome</keyword>
<keyword evidence="1" id="KW-0812">Transmembrane</keyword>
<organism evidence="2 3">
    <name type="scientific">Spiroplasma alleghenense</name>
    <dbReference type="NCBI Taxonomy" id="216931"/>
    <lineage>
        <taxon>Bacteria</taxon>
        <taxon>Bacillati</taxon>
        <taxon>Mycoplasmatota</taxon>
        <taxon>Mollicutes</taxon>
        <taxon>Entomoplasmatales</taxon>
        <taxon>Spiroplasmataceae</taxon>
        <taxon>Spiroplasma</taxon>
    </lineage>
</organism>
<keyword evidence="1" id="KW-1133">Transmembrane helix</keyword>
<proteinExistence type="predicted"/>
<dbReference type="Proteomes" id="UP000254792">
    <property type="component" value="Chromosome"/>
</dbReference>